<dbReference type="Pfam" id="PF01926">
    <property type="entry name" value="MMR_HSR1"/>
    <property type="match status" value="1"/>
</dbReference>
<name>A0A3M8D524_9BACL</name>
<evidence type="ECO:0000313" key="3">
    <source>
        <dbReference type="EMBL" id="RNB82537.1"/>
    </source>
</evidence>
<organism evidence="3 4">
    <name type="scientific">Brevibacillus nitrificans</name>
    <dbReference type="NCBI Taxonomy" id="651560"/>
    <lineage>
        <taxon>Bacteria</taxon>
        <taxon>Bacillati</taxon>
        <taxon>Bacillota</taxon>
        <taxon>Bacilli</taxon>
        <taxon>Bacillales</taxon>
        <taxon>Paenibacillaceae</taxon>
        <taxon>Brevibacillus</taxon>
    </lineage>
</organism>
<proteinExistence type="predicted"/>
<evidence type="ECO:0000256" key="1">
    <source>
        <dbReference type="SAM" id="Coils"/>
    </source>
</evidence>
<gene>
    <name evidence="3" type="ORF">EDM59_20515</name>
</gene>
<dbReference type="Gene3D" id="3.40.50.300">
    <property type="entry name" value="P-loop containing nucleotide triphosphate hydrolases"/>
    <property type="match status" value="1"/>
</dbReference>
<dbReference type="SUPFAM" id="SSF52540">
    <property type="entry name" value="P-loop containing nucleoside triphosphate hydrolases"/>
    <property type="match status" value="1"/>
</dbReference>
<dbReference type="RefSeq" id="WP_122925322.1">
    <property type="nucleotide sequence ID" value="NZ_RHHU01000012.1"/>
</dbReference>
<dbReference type="Proteomes" id="UP000269573">
    <property type="component" value="Unassembled WGS sequence"/>
</dbReference>
<protein>
    <recommendedName>
        <fullName evidence="2">G domain-containing protein</fullName>
    </recommendedName>
</protein>
<sequence>MERNDEKQVAVAEELMLKQRWSLAQPFLLELRNSAVDERLVQAAEAVVRMIKDYDSRVIVSNFGMVKAGKSTLCNALLGRKEFFATGVVRTTVEAERAEAGDFWLCDTPGIHAKEEDTEKALAAYEQSDIVLFVHNAVDGELIKQEVRALQQLIEKNSDPGTFWERFVFVLTNADQKDEEELETITRIMKEQIYKRWNYRLPVIFCVDSHTYFRGLEKNEAILVGNSGIERVKEEVLRQVEAIKERKQALFEKKLAQKKRDFYACAAEYLDMLMLTHQQEPKREEEAQWLKRSEALNICSGLLEMKKQELKSALAKRENAPLERFYPDYDSLGFHYSSSYEFSSEYSAEQAARQQYEKQFWSKFHPNLDRAKRSMQEYYGQYDQYIAQKGLFYYDSVQFATLVLTQLNEEVAALLQGPGVRRLPKAATLFTVEKEKASSLFFSIAGGINSQISDNRADPPDLCIKKVDKSYESDFSRELYYHHGFDWYLKANVNIDDTETYVGESWFGNPKYKTLYKYDIYDARRELQDQMDENIKNAEWYIRSAYIDVCADFIRQLDACVKRRLAQMREELEQLQSEAKQQLGALRAKADEGKAAVEQLRDLIGRMEQI</sequence>
<comment type="caution">
    <text evidence="3">The sequence shown here is derived from an EMBL/GenBank/DDBJ whole genome shotgun (WGS) entry which is preliminary data.</text>
</comment>
<dbReference type="InterPro" id="IPR006073">
    <property type="entry name" value="GTP-bd"/>
</dbReference>
<keyword evidence="4" id="KW-1185">Reference proteome</keyword>
<keyword evidence="1" id="KW-0175">Coiled coil</keyword>
<dbReference type="EMBL" id="RHHU01000012">
    <property type="protein sequence ID" value="RNB82537.1"/>
    <property type="molecule type" value="Genomic_DNA"/>
</dbReference>
<evidence type="ECO:0000259" key="2">
    <source>
        <dbReference type="Pfam" id="PF01926"/>
    </source>
</evidence>
<evidence type="ECO:0000313" key="4">
    <source>
        <dbReference type="Proteomes" id="UP000269573"/>
    </source>
</evidence>
<dbReference type="GO" id="GO:0005525">
    <property type="term" value="F:GTP binding"/>
    <property type="evidence" value="ECO:0007669"/>
    <property type="project" value="InterPro"/>
</dbReference>
<accession>A0A3M8D524</accession>
<feature type="domain" description="G" evidence="2">
    <location>
        <begin position="63"/>
        <end position="159"/>
    </location>
</feature>
<dbReference type="AlphaFoldDB" id="A0A3M8D524"/>
<feature type="coiled-coil region" evidence="1">
    <location>
        <begin position="558"/>
        <end position="592"/>
    </location>
</feature>
<dbReference type="InterPro" id="IPR027417">
    <property type="entry name" value="P-loop_NTPase"/>
</dbReference>
<reference evidence="3 4" key="1">
    <citation type="submission" date="2018-10" db="EMBL/GenBank/DDBJ databases">
        <title>Phylogenomics of Brevibacillus.</title>
        <authorList>
            <person name="Dunlap C."/>
        </authorList>
    </citation>
    <scope>NUCLEOTIDE SEQUENCE [LARGE SCALE GENOMIC DNA]</scope>
    <source>
        <strain evidence="3 4">JCM 15774</strain>
    </source>
</reference>